<dbReference type="Proteomes" id="UP000001635">
    <property type="component" value="Chromosome"/>
</dbReference>
<organism evidence="4 5">
    <name type="scientific">Cyclobacterium marinum (strain ATCC 25205 / DSM 745 / LMG 13164 / NCIMB 1802)</name>
    <name type="common">Flectobacillus marinus</name>
    <dbReference type="NCBI Taxonomy" id="880070"/>
    <lineage>
        <taxon>Bacteria</taxon>
        <taxon>Pseudomonadati</taxon>
        <taxon>Bacteroidota</taxon>
        <taxon>Cytophagia</taxon>
        <taxon>Cytophagales</taxon>
        <taxon>Cyclobacteriaceae</taxon>
        <taxon>Cyclobacterium</taxon>
    </lineage>
</organism>
<dbReference type="eggNOG" id="COG3204">
    <property type="taxonomic scope" value="Bacteria"/>
</dbReference>
<dbReference type="STRING" id="880070.Cycma_1414"/>
<dbReference type="Pfam" id="PF06977">
    <property type="entry name" value="SdiA-regulated"/>
    <property type="match status" value="1"/>
</dbReference>
<dbReference type="RefSeq" id="WP_014019480.1">
    <property type="nucleotide sequence ID" value="NC_015914.1"/>
</dbReference>
<dbReference type="InterPro" id="IPR009722">
    <property type="entry name" value="YjiK/CarP"/>
</dbReference>
<name>G0J2A9_CYCMS</name>
<comment type="subcellular location">
    <subcellularLocation>
        <location evidence="1">Cell membrane</location>
    </subcellularLocation>
</comment>
<dbReference type="InterPro" id="IPR011044">
    <property type="entry name" value="Quino_amine_DH_bsu"/>
</dbReference>
<keyword evidence="5" id="KW-1185">Reference proteome</keyword>
<keyword evidence="3" id="KW-0472">Membrane</keyword>
<evidence type="ECO:0000256" key="2">
    <source>
        <dbReference type="ARBA" id="ARBA00022475"/>
    </source>
</evidence>
<dbReference type="InterPro" id="IPR015943">
    <property type="entry name" value="WD40/YVTN_repeat-like_dom_sf"/>
</dbReference>
<evidence type="ECO:0000256" key="3">
    <source>
        <dbReference type="ARBA" id="ARBA00023136"/>
    </source>
</evidence>
<evidence type="ECO:0000256" key="1">
    <source>
        <dbReference type="ARBA" id="ARBA00004236"/>
    </source>
</evidence>
<dbReference type="EMBL" id="CP002955">
    <property type="protein sequence ID" value="AEL25183.1"/>
    <property type="molecule type" value="Genomic_DNA"/>
</dbReference>
<reference evidence="5" key="1">
    <citation type="submission" date="2011-07" db="EMBL/GenBank/DDBJ databases">
        <title>The complete genome of Cyclobacterium marinum DSM 745.</title>
        <authorList>
            <person name="Lucas S."/>
            <person name="Han J."/>
            <person name="Lapidus A."/>
            <person name="Bruce D."/>
            <person name="Goodwin L."/>
            <person name="Pitluck S."/>
            <person name="Peters L."/>
            <person name="Kyrpides N."/>
            <person name="Mavromatis K."/>
            <person name="Ivanova N."/>
            <person name="Ovchinnikova G."/>
            <person name="Chertkov O."/>
            <person name="Detter J.C."/>
            <person name="Tapia R."/>
            <person name="Han C."/>
            <person name="Land M."/>
            <person name="Hauser L."/>
            <person name="Markowitz V."/>
            <person name="Cheng J.-F."/>
            <person name="Hugenholtz P."/>
            <person name="Woyke T."/>
            <person name="Wu D."/>
            <person name="Tindall B."/>
            <person name="Schuetze A."/>
            <person name="Brambilla E."/>
            <person name="Klenk H.-P."/>
            <person name="Eisen J.A."/>
        </authorList>
    </citation>
    <scope>NUCLEOTIDE SEQUENCE [LARGE SCALE GENOMIC DNA]</scope>
    <source>
        <strain evidence="5">ATCC 25205 / DSM 745 / LMG 13164 / NCIMB 1802</strain>
    </source>
</reference>
<sequence length="285" mass="32560">MMYFSQILTFITLSIWQCTPNAQKSNDEPFPAAYSLNDFQMIVLQDEMEEISGLEWVGKEGLLAIEDESPIVYSLDPQTGKILQKEKFGKKNSDIEDISWINDVAWVLQSDGTLYEVTSVFNEKSESTKYEFPIDKKRDMEAMVISEDGAYLYVFCKSCKWDDSANEASVFRFDLSSKSYKTPVLTTIKRSDMEALLKADELKDLEIEPAAAAFHPIEKELYVLSSSGKWLMIADANFQPKEVYRLNRKIFKQPEGITFDPKGNMYISNEARGGKPNILVFSYNP</sequence>
<protein>
    <submittedName>
        <fullName evidence="4">Uncharacterized protein</fullName>
    </submittedName>
</protein>
<dbReference type="AlphaFoldDB" id="G0J2A9"/>
<dbReference type="GO" id="GO:0005886">
    <property type="term" value="C:plasma membrane"/>
    <property type="evidence" value="ECO:0007669"/>
    <property type="project" value="UniProtKB-SubCell"/>
</dbReference>
<keyword evidence="2" id="KW-1003">Cell membrane</keyword>
<evidence type="ECO:0000313" key="5">
    <source>
        <dbReference type="Proteomes" id="UP000001635"/>
    </source>
</evidence>
<dbReference type="HOGENOM" id="CLU_080100_0_0_10"/>
<accession>G0J2A9</accession>
<evidence type="ECO:0000313" key="4">
    <source>
        <dbReference type="EMBL" id="AEL25183.1"/>
    </source>
</evidence>
<dbReference type="OrthoDB" id="5292493at2"/>
<proteinExistence type="predicted"/>
<dbReference type="SUPFAM" id="SSF50969">
    <property type="entry name" value="YVTN repeat-like/Quinoprotein amine dehydrogenase"/>
    <property type="match status" value="1"/>
</dbReference>
<gene>
    <name evidence="4" type="ordered locus">Cycma_1414</name>
</gene>
<dbReference type="KEGG" id="cmr:Cycma_1414"/>
<dbReference type="Gene3D" id="2.130.10.10">
    <property type="entry name" value="YVTN repeat-like/Quinoprotein amine dehydrogenase"/>
    <property type="match status" value="1"/>
</dbReference>